<accession>A0A9D2AU80</accession>
<reference evidence="1" key="2">
    <citation type="submission" date="2021-04" db="EMBL/GenBank/DDBJ databases">
        <authorList>
            <person name="Gilroy R."/>
        </authorList>
    </citation>
    <scope>NUCLEOTIDE SEQUENCE</scope>
    <source>
        <strain evidence="1">ChiSjej5B23-15282</strain>
    </source>
</reference>
<evidence type="ECO:0000313" key="1">
    <source>
        <dbReference type="EMBL" id="HIX49286.1"/>
    </source>
</evidence>
<feature type="non-terminal residue" evidence="1">
    <location>
        <position position="1"/>
    </location>
</feature>
<gene>
    <name evidence="1" type="ORF">H9981_09815</name>
</gene>
<dbReference type="GO" id="GO:0016787">
    <property type="term" value="F:hydrolase activity"/>
    <property type="evidence" value="ECO:0007669"/>
    <property type="project" value="UniProtKB-KW"/>
</dbReference>
<keyword evidence="1" id="KW-0378">Hydrolase</keyword>
<dbReference type="EMBL" id="DXFA01000167">
    <property type="protein sequence ID" value="HIX49286.1"/>
    <property type="molecule type" value="Genomic_DNA"/>
</dbReference>
<name>A0A9D2AU80_9FIRM</name>
<comment type="caution">
    <text evidence="1">The sequence shown here is derived from an EMBL/GenBank/DDBJ whole genome shotgun (WGS) entry which is preliminary data.</text>
</comment>
<dbReference type="Proteomes" id="UP000824243">
    <property type="component" value="Unassembled WGS sequence"/>
</dbReference>
<reference evidence="1" key="1">
    <citation type="journal article" date="2021" name="PeerJ">
        <title>Extensive microbial diversity within the chicken gut microbiome revealed by metagenomics and culture.</title>
        <authorList>
            <person name="Gilroy R."/>
            <person name="Ravi A."/>
            <person name="Getino M."/>
            <person name="Pursley I."/>
            <person name="Horton D.L."/>
            <person name="Alikhan N.F."/>
            <person name="Baker D."/>
            <person name="Gharbi K."/>
            <person name="Hall N."/>
            <person name="Watson M."/>
            <person name="Adriaenssens E.M."/>
            <person name="Foster-Nyarko E."/>
            <person name="Jarju S."/>
            <person name="Secka A."/>
            <person name="Antonio M."/>
            <person name="Oren A."/>
            <person name="Chaudhuri R.R."/>
            <person name="La Ragione R."/>
            <person name="Hildebrand F."/>
            <person name="Pallen M.J."/>
        </authorList>
    </citation>
    <scope>NUCLEOTIDE SEQUENCE</scope>
    <source>
        <strain evidence="1">ChiSjej5B23-15282</strain>
    </source>
</reference>
<evidence type="ECO:0000313" key="2">
    <source>
        <dbReference type="Proteomes" id="UP000824243"/>
    </source>
</evidence>
<sequence length="74" mass="8390">FTNANILCCLSKLNNSIFIIVGNSNPENTLSANQYQNQLPSIEIVGIDETKQLPHVEKPKEFIEQIQILFSEEE</sequence>
<protein>
    <submittedName>
        <fullName evidence="1">Alpha/beta hydrolase</fullName>
    </submittedName>
</protein>
<organism evidence="1 2">
    <name type="scientific">Candidatus Mediterraneibacter caccavium</name>
    <dbReference type="NCBI Taxonomy" id="2838661"/>
    <lineage>
        <taxon>Bacteria</taxon>
        <taxon>Bacillati</taxon>
        <taxon>Bacillota</taxon>
        <taxon>Clostridia</taxon>
        <taxon>Lachnospirales</taxon>
        <taxon>Lachnospiraceae</taxon>
        <taxon>Mediterraneibacter</taxon>
    </lineage>
</organism>
<dbReference type="AlphaFoldDB" id="A0A9D2AU80"/>
<proteinExistence type="predicted"/>